<organism evidence="1 2">
    <name type="scientific">Schistosoma japonicum</name>
    <name type="common">Blood fluke</name>
    <dbReference type="NCBI Taxonomy" id="6182"/>
    <lineage>
        <taxon>Eukaryota</taxon>
        <taxon>Metazoa</taxon>
        <taxon>Spiralia</taxon>
        <taxon>Lophotrochozoa</taxon>
        <taxon>Platyhelminthes</taxon>
        <taxon>Trematoda</taxon>
        <taxon>Digenea</taxon>
        <taxon>Strigeidida</taxon>
        <taxon>Schistosomatoidea</taxon>
        <taxon>Schistosomatidae</taxon>
        <taxon>Schistosoma</taxon>
    </lineage>
</organism>
<reference evidence="1 2" key="1">
    <citation type="submission" date="2019-03" db="EMBL/GenBank/DDBJ databases">
        <title>An improved genome assembly of the fluke Schistosoma japonicum.</title>
        <authorList>
            <person name="Hu W."/>
            <person name="Luo F."/>
            <person name="Yin M."/>
            <person name="Mo X."/>
            <person name="Sun C."/>
            <person name="Wu Q."/>
            <person name="Zhu B."/>
            <person name="Xiang M."/>
            <person name="Wang J."/>
            <person name="Wang Y."/>
            <person name="Zhang T."/>
            <person name="Xu B."/>
            <person name="Zheng H."/>
            <person name="Feng Z."/>
        </authorList>
    </citation>
    <scope>NUCLEOTIDE SEQUENCE [LARGE SCALE GENOMIC DNA]</scope>
    <source>
        <strain evidence="1">HuSjv2</strain>
        <tissue evidence="1">Worms</tissue>
    </source>
</reference>
<protein>
    <submittedName>
        <fullName evidence="1">Uncharacterized protein</fullName>
    </submittedName>
</protein>
<dbReference type="Proteomes" id="UP000311919">
    <property type="component" value="Unassembled WGS sequence"/>
</dbReference>
<evidence type="ECO:0000313" key="1">
    <source>
        <dbReference type="EMBL" id="TNN13559.1"/>
    </source>
</evidence>
<comment type="caution">
    <text evidence="1">The sequence shown here is derived from an EMBL/GenBank/DDBJ whole genome shotgun (WGS) entry which is preliminary data.</text>
</comment>
<dbReference type="AlphaFoldDB" id="A0A4Z2DAV4"/>
<name>A0A4Z2DAV4_SCHJA</name>
<accession>A0A4Z2DAV4</accession>
<sequence>MFVHYERYFQISKIIKTTHTVFKTCSFFMYFYAKLIQITSIESIVSEEPAPDIAGLDNGEITPDAQRFFSTRITKYDLVSKIVDFHTNDITSLLHLVSKWEICSKSLGHRPVDTINTVGCNRMQNKGQLDSLLILDITSFGTIW</sequence>
<keyword evidence="2" id="KW-1185">Reference proteome</keyword>
<proteinExistence type="predicted"/>
<dbReference type="EMBL" id="SKCS01000187">
    <property type="protein sequence ID" value="TNN13559.1"/>
    <property type="molecule type" value="Genomic_DNA"/>
</dbReference>
<gene>
    <name evidence="1" type="ORF">EWB00_002796</name>
</gene>
<evidence type="ECO:0000313" key="2">
    <source>
        <dbReference type="Proteomes" id="UP000311919"/>
    </source>
</evidence>